<dbReference type="InterPro" id="IPR036890">
    <property type="entry name" value="HATPase_C_sf"/>
</dbReference>
<evidence type="ECO:0000256" key="2">
    <source>
        <dbReference type="ARBA" id="ARBA00012438"/>
    </source>
</evidence>
<keyword evidence="8" id="KW-0902">Two-component regulatory system</keyword>
<dbReference type="GO" id="GO:0016301">
    <property type="term" value="F:kinase activity"/>
    <property type="evidence" value="ECO:0007669"/>
    <property type="project" value="UniProtKB-KW"/>
</dbReference>
<keyword evidence="3" id="KW-0597">Phosphoprotein</keyword>
<feature type="transmembrane region" description="Helical" evidence="10">
    <location>
        <begin position="21"/>
        <end position="38"/>
    </location>
</feature>
<keyword evidence="7" id="KW-0067">ATP-binding</keyword>
<feature type="domain" description="Histidine kinase/HSP90-like ATPase" evidence="11">
    <location>
        <begin position="293"/>
        <end position="382"/>
    </location>
</feature>
<protein>
    <recommendedName>
        <fullName evidence="2">histidine kinase</fullName>
        <ecNumber evidence="2">2.7.13.3</ecNumber>
    </recommendedName>
</protein>
<dbReference type="InterPro" id="IPR050482">
    <property type="entry name" value="Sensor_HK_TwoCompSys"/>
</dbReference>
<dbReference type="Gene3D" id="1.20.5.1930">
    <property type="match status" value="1"/>
</dbReference>
<feature type="transmembrane region" description="Helical" evidence="10">
    <location>
        <begin position="68"/>
        <end position="88"/>
    </location>
</feature>
<evidence type="ECO:0000256" key="1">
    <source>
        <dbReference type="ARBA" id="ARBA00000085"/>
    </source>
</evidence>
<feature type="transmembrane region" description="Helical" evidence="10">
    <location>
        <begin position="44"/>
        <end position="61"/>
    </location>
</feature>
<name>A0ABZ1B4T3_9ACTN</name>
<evidence type="ECO:0000256" key="3">
    <source>
        <dbReference type="ARBA" id="ARBA00022553"/>
    </source>
</evidence>
<evidence type="ECO:0000256" key="8">
    <source>
        <dbReference type="ARBA" id="ARBA00023012"/>
    </source>
</evidence>
<feature type="transmembrane region" description="Helical" evidence="10">
    <location>
        <begin position="124"/>
        <end position="142"/>
    </location>
</feature>
<gene>
    <name evidence="13" type="ORF">U6N30_07060</name>
</gene>
<keyword evidence="4" id="KW-0808">Transferase</keyword>
<evidence type="ECO:0000256" key="7">
    <source>
        <dbReference type="ARBA" id="ARBA00022840"/>
    </source>
</evidence>
<organism evidence="13 14">
    <name type="scientific">Blastococcus brunescens</name>
    <dbReference type="NCBI Taxonomy" id="1564165"/>
    <lineage>
        <taxon>Bacteria</taxon>
        <taxon>Bacillati</taxon>
        <taxon>Actinomycetota</taxon>
        <taxon>Actinomycetes</taxon>
        <taxon>Geodermatophilales</taxon>
        <taxon>Geodermatophilaceae</taxon>
        <taxon>Blastococcus</taxon>
    </lineage>
</organism>
<keyword evidence="10" id="KW-0812">Transmembrane</keyword>
<dbReference type="InterPro" id="IPR003594">
    <property type="entry name" value="HATPase_dom"/>
</dbReference>
<proteinExistence type="predicted"/>
<evidence type="ECO:0000313" key="13">
    <source>
        <dbReference type="EMBL" id="WRL65387.1"/>
    </source>
</evidence>
<dbReference type="CDD" id="cd16917">
    <property type="entry name" value="HATPase_UhpB-NarQ-NarX-like"/>
    <property type="match status" value="1"/>
</dbReference>
<sequence length="387" mass="40611">MLAALWAEPRPADPPARVWRDWALVVVLVAGTFVEMLLREDKAWAPLVVSVSLVVAACLLWRRTQPLAAFAVAFGALLAFDVVRIVAAPAQGLPAGPVDTTGLLSIAGVLLLPYALLRWGAGREVALGLALMLVWLPVTHVADPTSPAEMVAGYGFFLFSAAMGAAVRYRTSSRVREIEQVRLRQRNELARELHDTVGHRVSAIAVQAQAGRALSAADPERALATLVTIEEEASRTLKEMRALVGVLRDGTDADLAPRRGVADIERLARPGGEVLGVRVQVSGDVDAVDSAVSTAVYLIAAEAVTNATRHAAGATQVTIDVAASRGQVRLRIHDDGAASTAGSAPAGFGLRGMAERASLLGGTLQAGPDPHGGWSVDASLPHTVRTA</sequence>
<keyword evidence="14" id="KW-1185">Reference proteome</keyword>
<dbReference type="PANTHER" id="PTHR24421">
    <property type="entry name" value="NITRATE/NITRITE SENSOR PROTEIN NARX-RELATED"/>
    <property type="match status" value="1"/>
</dbReference>
<evidence type="ECO:0000259" key="12">
    <source>
        <dbReference type="Pfam" id="PF07730"/>
    </source>
</evidence>
<dbReference type="Gene3D" id="3.30.565.10">
    <property type="entry name" value="Histidine kinase-like ATPase, C-terminal domain"/>
    <property type="match status" value="1"/>
</dbReference>
<evidence type="ECO:0000259" key="11">
    <source>
        <dbReference type="Pfam" id="PF02518"/>
    </source>
</evidence>
<dbReference type="Pfam" id="PF02518">
    <property type="entry name" value="HATPase_c"/>
    <property type="match status" value="1"/>
</dbReference>
<feature type="domain" description="Signal transduction histidine kinase subgroup 3 dimerisation and phosphoacceptor" evidence="12">
    <location>
        <begin position="186"/>
        <end position="250"/>
    </location>
</feature>
<accession>A0ABZ1B4T3</accession>
<dbReference type="Proteomes" id="UP001324287">
    <property type="component" value="Chromosome"/>
</dbReference>
<dbReference type="InterPro" id="IPR011712">
    <property type="entry name" value="Sig_transdc_His_kin_sub3_dim/P"/>
</dbReference>
<evidence type="ECO:0000256" key="10">
    <source>
        <dbReference type="SAM" id="Phobius"/>
    </source>
</evidence>
<keyword evidence="6 13" id="KW-0418">Kinase</keyword>
<dbReference type="Pfam" id="PF07730">
    <property type="entry name" value="HisKA_3"/>
    <property type="match status" value="1"/>
</dbReference>
<feature type="transmembrane region" description="Helical" evidence="10">
    <location>
        <begin position="100"/>
        <end position="117"/>
    </location>
</feature>
<evidence type="ECO:0000256" key="5">
    <source>
        <dbReference type="ARBA" id="ARBA00022741"/>
    </source>
</evidence>
<evidence type="ECO:0000256" key="6">
    <source>
        <dbReference type="ARBA" id="ARBA00022777"/>
    </source>
</evidence>
<dbReference type="EC" id="2.7.13.3" evidence="2"/>
<dbReference type="SUPFAM" id="SSF55874">
    <property type="entry name" value="ATPase domain of HSP90 chaperone/DNA topoisomerase II/histidine kinase"/>
    <property type="match status" value="1"/>
</dbReference>
<evidence type="ECO:0000313" key="14">
    <source>
        <dbReference type="Proteomes" id="UP001324287"/>
    </source>
</evidence>
<evidence type="ECO:0000256" key="9">
    <source>
        <dbReference type="SAM" id="MobiDB-lite"/>
    </source>
</evidence>
<keyword evidence="5" id="KW-0547">Nucleotide-binding</keyword>
<keyword evidence="10" id="KW-0472">Membrane</keyword>
<reference evidence="13 14" key="1">
    <citation type="submission" date="2023-12" db="EMBL/GenBank/DDBJ databases">
        <title>Blastococcus brunescens sp. nov., an actonobacterium isolated from sandstone collected in sahara desert.</title>
        <authorList>
            <person name="Gtari M."/>
            <person name="Ghodhbane F."/>
        </authorList>
    </citation>
    <scope>NUCLEOTIDE SEQUENCE [LARGE SCALE GENOMIC DNA]</scope>
    <source>
        <strain evidence="13 14">BMG 8361</strain>
    </source>
</reference>
<evidence type="ECO:0000256" key="4">
    <source>
        <dbReference type="ARBA" id="ARBA00022679"/>
    </source>
</evidence>
<dbReference type="PANTHER" id="PTHR24421:SF10">
    <property type="entry name" value="NITRATE_NITRITE SENSOR PROTEIN NARQ"/>
    <property type="match status" value="1"/>
</dbReference>
<dbReference type="EMBL" id="CP141261">
    <property type="protein sequence ID" value="WRL65387.1"/>
    <property type="molecule type" value="Genomic_DNA"/>
</dbReference>
<feature type="region of interest" description="Disordered" evidence="9">
    <location>
        <begin position="361"/>
        <end position="387"/>
    </location>
</feature>
<dbReference type="RefSeq" id="WP_324276710.1">
    <property type="nucleotide sequence ID" value="NZ_CP141261.1"/>
</dbReference>
<feature type="transmembrane region" description="Helical" evidence="10">
    <location>
        <begin position="148"/>
        <end position="167"/>
    </location>
</feature>
<comment type="catalytic activity">
    <reaction evidence="1">
        <text>ATP + protein L-histidine = ADP + protein N-phospho-L-histidine.</text>
        <dbReference type="EC" id="2.7.13.3"/>
    </reaction>
</comment>
<keyword evidence="10" id="KW-1133">Transmembrane helix</keyword>